<feature type="chain" id="PRO_5003680845" description="Lipoprotein" evidence="2">
    <location>
        <begin position="31"/>
        <end position="111"/>
    </location>
</feature>
<evidence type="ECO:0000256" key="1">
    <source>
        <dbReference type="SAM" id="MobiDB-lite"/>
    </source>
</evidence>
<evidence type="ECO:0000313" key="4">
    <source>
        <dbReference type="Proteomes" id="UP000005268"/>
    </source>
</evidence>
<dbReference type="PATRIC" id="fig|231023.4.peg.5384"/>
<organism evidence="3 4">
    <name type="scientific">Pseudomonas putida ND6</name>
    <dbReference type="NCBI Taxonomy" id="231023"/>
    <lineage>
        <taxon>Bacteria</taxon>
        <taxon>Pseudomonadati</taxon>
        <taxon>Pseudomonadota</taxon>
        <taxon>Gammaproteobacteria</taxon>
        <taxon>Pseudomonadales</taxon>
        <taxon>Pseudomonadaceae</taxon>
        <taxon>Pseudomonas</taxon>
    </lineage>
</organism>
<dbReference type="KEGG" id="ppi:YSA_11227"/>
<feature type="compositionally biased region" description="Polar residues" evidence="1">
    <location>
        <begin position="44"/>
        <end position="55"/>
    </location>
</feature>
<dbReference type="Proteomes" id="UP000005268">
    <property type="component" value="Chromosome"/>
</dbReference>
<evidence type="ECO:0000256" key="2">
    <source>
        <dbReference type="SAM" id="SignalP"/>
    </source>
</evidence>
<evidence type="ECO:0000313" key="3">
    <source>
        <dbReference type="EMBL" id="AFK72859.1"/>
    </source>
</evidence>
<name>I3V538_PSEPU</name>
<dbReference type="EMBL" id="CP003588">
    <property type="protein sequence ID" value="AFK72859.1"/>
    <property type="molecule type" value="Genomic_DNA"/>
</dbReference>
<protein>
    <recommendedName>
        <fullName evidence="5">Lipoprotein</fullName>
    </recommendedName>
</protein>
<dbReference type="AlphaFoldDB" id="I3V538"/>
<gene>
    <name evidence="3" type="ORF">YSA_11227</name>
</gene>
<evidence type="ECO:0008006" key="5">
    <source>
        <dbReference type="Google" id="ProtNLM"/>
    </source>
</evidence>
<accession>I3V538</accession>
<dbReference type="HOGENOM" id="CLU_159333_0_0_6"/>
<proteinExistence type="predicted"/>
<sequence>MSLTRIAKEPAMPRSIILSIALLASPLAFAVGTGPTYPDDPHNTAPQPGVDSTLNPIEKPLPRDTDPRIQGNEPQSPPAQQNDNRDLPGMDGSGSEGTGRQGEGSSGTGNP</sequence>
<feature type="region of interest" description="Disordered" evidence="1">
    <location>
        <begin position="30"/>
        <end position="111"/>
    </location>
</feature>
<feature type="signal peptide" evidence="2">
    <location>
        <begin position="1"/>
        <end position="30"/>
    </location>
</feature>
<feature type="compositionally biased region" description="Polar residues" evidence="1">
    <location>
        <begin position="72"/>
        <end position="82"/>
    </location>
</feature>
<keyword evidence="2" id="KW-0732">Signal</keyword>
<reference evidence="3 4" key="1">
    <citation type="journal article" date="2012" name="J. Bacteriol.">
        <title>Complete Genome Sequence of the Naphthalene-Degrading Pseudomonas putida Strain ND6.</title>
        <authorList>
            <person name="Li S."/>
            <person name="Zhao H."/>
            <person name="Li Y."/>
            <person name="Niu S."/>
            <person name="Cai B."/>
        </authorList>
    </citation>
    <scope>NUCLEOTIDE SEQUENCE [LARGE SCALE GENOMIC DNA]</scope>
    <source>
        <strain evidence="3 4">ND6</strain>
    </source>
</reference>
<feature type="compositionally biased region" description="Gly residues" evidence="1">
    <location>
        <begin position="91"/>
        <end position="111"/>
    </location>
</feature>